<reference evidence="1 2" key="1">
    <citation type="submission" date="2021-05" db="EMBL/GenBank/DDBJ databases">
        <title>Genome Assembly of Synthetic Allotetraploid Brassica napus Reveals Homoeologous Exchanges between Subgenomes.</title>
        <authorList>
            <person name="Davis J.T."/>
        </authorList>
    </citation>
    <scope>NUCLEOTIDE SEQUENCE [LARGE SCALE GENOMIC DNA]</scope>
    <source>
        <strain evidence="2">cv. Da-Ae</strain>
        <tissue evidence="1">Seedling</tissue>
    </source>
</reference>
<feature type="non-terminal residue" evidence="1">
    <location>
        <position position="1"/>
    </location>
</feature>
<comment type="caution">
    <text evidence="1">The sequence shown here is derived from an EMBL/GenBank/DDBJ whole genome shotgun (WGS) entry which is preliminary data.</text>
</comment>
<organism evidence="1 2">
    <name type="scientific">Brassica napus</name>
    <name type="common">Rape</name>
    <dbReference type="NCBI Taxonomy" id="3708"/>
    <lineage>
        <taxon>Eukaryota</taxon>
        <taxon>Viridiplantae</taxon>
        <taxon>Streptophyta</taxon>
        <taxon>Embryophyta</taxon>
        <taxon>Tracheophyta</taxon>
        <taxon>Spermatophyta</taxon>
        <taxon>Magnoliopsida</taxon>
        <taxon>eudicotyledons</taxon>
        <taxon>Gunneridae</taxon>
        <taxon>Pentapetalae</taxon>
        <taxon>rosids</taxon>
        <taxon>malvids</taxon>
        <taxon>Brassicales</taxon>
        <taxon>Brassicaceae</taxon>
        <taxon>Brassiceae</taxon>
        <taxon>Brassica</taxon>
    </lineage>
</organism>
<protein>
    <submittedName>
        <fullName evidence="1">Uncharacterized protein</fullName>
    </submittedName>
</protein>
<dbReference type="Proteomes" id="UP000824890">
    <property type="component" value="Unassembled WGS sequence"/>
</dbReference>
<name>A0ABQ7XRG5_BRANA</name>
<evidence type="ECO:0000313" key="2">
    <source>
        <dbReference type="Proteomes" id="UP000824890"/>
    </source>
</evidence>
<gene>
    <name evidence="1" type="ORF">HID58_086836</name>
</gene>
<proteinExistence type="predicted"/>
<dbReference type="EMBL" id="JAGKQM010000019">
    <property type="protein sequence ID" value="KAH0858575.1"/>
    <property type="molecule type" value="Genomic_DNA"/>
</dbReference>
<accession>A0ABQ7XRG5</accession>
<keyword evidence="2" id="KW-1185">Reference proteome</keyword>
<sequence length="599" mass="70171">KEDTEFDHKRSLYLIFKQVHEYFLLDVGKLADQIRYNYRITSLNKYPVGEIGLNQTKIEGCKGIVKTLCLSIWVQFPRILHPMKWLVLAKNGAPKLNEQSICALNPGSKKLICRKGIDYDYFESCFEVRKSLYDHQHDARRSDHIFNLAQLKDASEEDKTDSGLSQMAKILVHEVQHSIKLVTESENCWRALAWNTALNICNPLAFVVILLCTDRINYPLILTPLCEEAEDTSSDCYFSDVCVCFLFRLRSSSFTCFTASYPHEKPGLERCGKPLQTTGKMCACAYYELEIRKFMKQVKISKSDQVRLNTLEKRNKAKQSPEKNQELEQEQIFWKNMKDFEICKVHRKWSSKVSGRNLWNFIFRKPERKTKQSLFACLRFIANDFGQGLRSGVYSLCYHETGYEFAEQVQDMNLQPKVVRMAEMEELRVEVKGESRFTFRQVQISSLPVEYDITLEGYITRLETVRHVELEVHHKWLRFLFMKFNIQVWHHFRRLYYSAGDVRRVKLEGLRSDIYLQCNQSLNQEPYEFSGTMKQNKFSIRISNKTSLDGRIFDEVELITKKIIIKERQSVHFTVVVVIPFGISPEKFEDKFTACGVDL</sequence>
<evidence type="ECO:0000313" key="1">
    <source>
        <dbReference type="EMBL" id="KAH0858575.1"/>
    </source>
</evidence>